<organism evidence="1 2">
    <name type="scientific">Tagetes erecta</name>
    <name type="common">African marigold</name>
    <dbReference type="NCBI Taxonomy" id="13708"/>
    <lineage>
        <taxon>Eukaryota</taxon>
        <taxon>Viridiplantae</taxon>
        <taxon>Streptophyta</taxon>
        <taxon>Embryophyta</taxon>
        <taxon>Tracheophyta</taxon>
        <taxon>Spermatophyta</taxon>
        <taxon>Magnoliopsida</taxon>
        <taxon>eudicotyledons</taxon>
        <taxon>Gunneridae</taxon>
        <taxon>Pentapetalae</taxon>
        <taxon>asterids</taxon>
        <taxon>campanulids</taxon>
        <taxon>Asterales</taxon>
        <taxon>Asteraceae</taxon>
        <taxon>Asteroideae</taxon>
        <taxon>Heliantheae alliance</taxon>
        <taxon>Tageteae</taxon>
        <taxon>Tagetes</taxon>
    </lineage>
</organism>
<evidence type="ECO:0000313" key="1">
    <source>
        <dbReference type="EMBL" id="KAK1414014.1"/>
    </source>
</evidence>
<dbReference type="Proteomes" id="UP001229421">
    <property type="component" value="Unassembled WGS sequence"/>
</dbReference>
<reference evidence="1" key="1">
    <citation type="journal article" date="2023" name="bioRxiv">
        <title>Improved chromosome-level genome assembly for marigold (Tagetes erecta).</title>
        <authorList>
            <person name="Jiang F."/>
            <person name="Yuan L."/>
            <person name="Wang S."/>
            <person name="Wang H."/>
            <person name="Xu D."/>
            <person name="Wang A."/>
            <person name="Fan W."/>
        </authorList>
    </citation>
    <scope>NUCLEOTIDE SEQUENCE</scope>
    <source>
        <strain evidence="1">WSJ</strain>
        <tissue evidence="1">Leaf</tissue>
    </source>
</reference>
<protein>
    <submittedName>
        <fullName evidence="1">Uncharacterized protein</fullName>
    </submittedName>
</protein>
<sequence>MVFLEPKLDCVVCLYLRIYCCLSVSTCFYSSFSFIHCQYVPEFDATIQPKIEKYATVSAWILKILLP</sequence>
<evidence type="ECO:0000313" key="2">
    <source>
        <dbReference type="Proteomes" id="UP001229421"/>
    </source>
</evidence>
<dbReference type="EMBL" id="JAUHHV010000008">
    <property type="protein sequence ID" value="KAK1414014.1"/>
    <property type="molecule type" value="Genomic_DNA"/>
</dbReference>
<dbReference type="AlphaFoldDB" id="A0AAD8K1J5"/>
<accession>A0AAD8K1J5</accession>
<gene>
    <name evidence="1" type="ORF">QVD17_29751</name>
</gene>
<proteinExistence type="predicted"/>
<comment type="caution">
    <text evidence="1">The sequence shown here is derived from an EMBL/GenBank/DDBJ whole genome shotgun (WGS) entry which is preliminary data.</text>
</comment>
<keyword evidence="2" id="KW-1185">Reference proteome</keyword>
<name>A0AAD8K1J5_TARER</name>